<evidence type="ECO:0000313" key="6">
    <source>
        <dbReference type="Proteomes" id="UP000178930"/>
    </source>
</evidence>
<dbReference type="PANTHER" id="PTHR21600:SF44">
    <property type="entry name" value="RIBOSOMAL LARGE SUBUNIT PSEUDOURIDINE SYNTHASE D"/>
    <property type="match status" value="1"/>
</dbReference>
<dbReference type="CDD" id="cd00165">
    <property type="entry name" value="S4"/>
    <property type="match status" value="1"/>
</dbReference>
<keyword evidence="2" id="KW-0413">Isomerase</keyword>
<dbReference type="STRING" id="1797532.A2729_00720"/>
<keyword evidence="3" id="KW-0694">RNA-binding</keyword>
<dbReference type="PANTHER" id="PTHR21600">
    <property type="entry name" value="MITOCHONDRIAL RNA PSEUDOURIDINE SYNTHASE"/>
    <property type="match status" value="1"/>
</dbReference>
<dbReference type="PROSITE" id="PS01129">
    <property type="entry name" value="PSI_RLU"/>
    <property type="match status" value="1"/>
</dbReference>
<dbReference type="InterPro" id="IPR036986">
    <property type="entry name" value="S4_RNA-bd_sf"/>
</dbReference>
<dbReference type="EMBL" id="MHIB01000003">
    <property type="protein sequence ID" value="OGY45344.1"/>
    <property type="molecule type" value="Genomic_DNA"/>
</dbReference>
<organism evidence="5 6">
    <name type="scientific">Candidatus Buchananbacteria bacterium RIFCSPHIGHO2_01_FULL_39_14</name>
    <dbReference type="NCBI Taxonomy" id="1797532"/>
    <lineage>
        <taxon>Bacteria</taxon>
        <taxon>Candidatus Buchananiibacteriota</taxon>
    </lineage>
</organism>
<dbReference type="InterPro" id="IPR006224">
    <property type="entry name" value="PsdUridine_synth_RluA-like_CS"/>
</dbReference>
<dbReference type="GO" id="GO:0120159">
    <property type="term" value="F:rRNA pseudouridine synthase activity"/>
    <property type="evidence" value="ECO:0007669"/>
    <property type="project" value="UniProtKB-ARBA"/>
</dbReference>
<proteinExistence type="inferred from homology"/>
<accession>A0A1G1XZJ0</accession>
<evidence type="ECO:0000256" key="1">
    <source>
        <dbReference type="ARBA" id="ARBA00010876"/>
    </source>
</evidence>
<dbReference type="GO" id="GO:0003723">
    <property type="term" value="F:RNA binding"/>
    <property type="evidence" value="ECO:0007669"/>
    <property type="project" value="UniProtKB-KW"/>
</dbReference>
<dbReference type="Gene3D" id="3.10.290.10">
    <property type="entry name" value="RNA-binding S4 domain"/>
    <property type="match status" value="1"/>
</dbReference>
<evidence type="ECO:0000256" key="3">
    <source>
        <dbReference type="PROSITE-ProRule" id="PRU00182"/>
    </source>
</evidence>
<dbReference type="PROSITE" id="PS50889">
    <property type="entry name" value="S4"/>
    <property type="match status" value="1"/>
</dbReference>
<protein>
    <recommendedName>
        <fullName evidence="4">RNA-binding S4 domain-containing protein</fullName>
    </recommendedName>
</protein>
<gene>
    <name evidence="5" type="ORF">A2729_00720</name>
</gene>
<dbReference type="InterPro" id="IPR020103">
    <property type="entry name" value="PsdUridine_synth_cat_dom_sf"/>
</dbReference>
<dbReference type="InterPro" id="IPR002942">
    <property type="entry name" value="S4_RNA-bd"/>
</dbReference>
<dbReference type="CDD" id="cd02869">
    <property type="entry name" value="PseudoU_synth_RluA_like"/>
    <property type="match status" value="1"/>
</dbReference>
<evidence type="ECO:0000259" key="4">
    <source>
        <dbReference type="SMART" id="SM00363"/>
    </source>
</evidence>
<dbReference type="SUPFAM" id="SSF55120">
    <property type="entry name" value="Pseudouridine synthase"/>
    <property type="match status" value="1"/>
</dbReference>
<dbReference type="InterPro" id="IPR006145">
    <property type="entry name" value="PsdUridine_synth_RsuA/RluA"/>
</dbReference>
<dbReference type="Proteomes" id="UP000178930">
    <property type="component" value="Unassembled WGS sequence"/>
</dbReference>
<dbReference type="Pfam" id="PF00849">
    <property type="entry name" value="PseudoU_synth_2"/>
    <property type="match status" value="1"/>
</dbReference>
<dbReference type="SUPFAM" id="SSF55174">
    <property type="entry name" value="Alpha-L RNA-binding motif"/>
    <property type="match status" value="1"/>
</dbReference>
<dbReference type="AlphaFoldDB" id="A0A1G1XZJ0"/>
<name>A0A1G1XZJ0_9BACT</name>
<dbReference type="GO" id="GO:0000455">
    <property type="term" value="P:enzyme-directed rRNA pseudouridine synthesis"/>
    <property type="evidence" value="ECO:0007669"/>
    <property type="project" value="TreeGrafter"/>
</dbReference>
<dbReference type="Gene3D" id="3.30.2350.10">
    <property type="entry name" value="Pseudouridine synthase"/>
    <property type="match status" value="1"/>
</dbReference>
<reference evidence="5 6" key="1">
    <citation type="journal article" date="2016" name="Nat. Commun.">
        <title>Thousands of microbial genomes shed light on interconnected biogeochemical processes in an aquifer system.</title>
        <authorList>
            <person name="Anantharaman K."/>
            <person name="Brown C.T."/>
            <person name="Hug L.A."/>
            <person name="Sharon I."/>
            <person name="Castelle C.J."/>
            <person name="Probst A.J."/>
            <person name="Thomas B.C."/>
            <person name="Singh A."/>
            <person name="Wilkins M.J."/>
            <person name="Karaoz U."/>
            <person name="Brodie E.L."/>
            <person name="Williams K.H."/>
            <person name="Hubbard S.S."/>
            <person name="Banfield J.F."/>
        </authorList>
    </citation>
    <scope>NUCLEOTIDE SEQUENCE [LARGE SCALE GENOMIC DNA]</scope>
</reference>
<feature type="domain" description="RNA-binding S4" evidence="4">
    <location>
        <begin position="12"/>
        <end position="79"/>
    </location>
</feature>
<evidence type="ECO:0000256" key="2">
    <source>
        <dbReference type="ARBA" id="ARBA00023235"/>
    </source>
</evidence>
<comment type="caution">
    <text evidence="5">The sequence shown here is derived from an EMBL/GenBank/DDBJ whole genome shotgun (WGS) entry which is preliminary data.</text>
</comment>
<dbReference type="SMART" id="SM00363">
    <property type="entry name" value="S4"/>
    <property type="match status" value="1"/>
</dbReference>
<dbReference type="Pfam" id="PF01479">
    <property type="entry name" value="S4"/>
    <property type="match status" value="1"/>
</dbReference>
<sequence>MKFVVSASQAKMRLDKFLTQNLTDYNRSQIKKLIKSSGVLINNKPAKVHQFLKVSDTITIVTEDKKQITSPSFFSPSLKEGEGGGGGHLSPKVIFEDNDFLILEKPSGLLVHPVTPKETLTIRPARNITTEDNQLISSKEASSFRTGNNGVHPTDKNETDTLVSWLLAHYPNIKDVGEEKYREGIIHRLDRDVSGIMIVAKTQQAYYHLKEQFKKRLVRKEYIALVYGKIAQWEGKIDLPIGRSRNGQFVAHPRLGKFKFKPADRVAKTKYQVLEYIKDYTLIAVQILTGRTHQIRAHFSAIGHPILGDQLYRPRKKIFHFLRRKIKVVNPGRIFLHSTKIGFYDQTNQWQEFTSPLPNELTDFMNRQNS</sequence>
<comment type="similarity">
    <text evidence="1">Belongs to the pseudouridine synthase RluA family.</text>
</comment>
<evidence type="ECO:0000313" key="5">
    <source>
        <dbReference type="EMBL" id="OGY45344.1"/>
    </source>
</evidence>
<dbReference type="InterPro" id="IPR050188">
    <property type="entry name" value="RluA_PseudoU_synthase"/>
</dbReference>